<evidence type="ECO:0000256" key="7">
    <source>
        <dbReference type="ARBA" id="ARBA00023136"/>
    </source>
</evidence>
<dbReference type="RefSeq" id="WP_124134687.1">
    <property type="nucleotide sequence ID" value="NZ_QURW01000025.1"/>
</dbReference>
<comment type="caution">
    <text evidence="9">The sequence shown here is derived from an EMBL/GenBank/DDBJ whole genome shotgun (WGS) entry which is preliminary data.</text>
</comment>
<keyword evidence="6 8" id="KW-1133">Transmembrane helix</keyword>
<feature type="transmembrane region" description="Helical" evidence="8">
    <location>
        <begin position="229"/>
        <end position="247"/>
    </location>
</feature>
<keyword evidence="5 8" id="KW-0812">Transmembrane</keyword>
<dbReference type="EMBL" id="QURW01000025">
    <property type="protein sequence ID" value="RQD86043.1"/>
    <property type="molecule type" value="Genomic_DNA"/>
</dbReference>
<evidence type="ECO:0000313" key="9">
    <source>
        <dbReference type="EMBL" id="RQD86043.1"/>
    </source>
</evidence>
<feature type="transmembrane region" description="Helical" evidence="8">
    <location>
        <begin position="199"/>
        <end position="217"/>
    </location>
</feature>
<feature type="transmembrane region" description="Helical" evidence="8">
    <location>
        <begin position="6"/>
        <end position="39"/>
    </location>
</feature>
<gene>
    <name evidence="9" type="ORF">DZD40_07235</name>
</gene>
<name>A0A424YYQ0_9BACT</name>
<protein>
    <recommendedName>
        <fullName evidence="8">Probable membrane transporter protein</fullName>
    </recommendedName>
</protein>
<dbReference type="Proteomes" id="UP000286095">
    <property type="component" value="Unassembled WGS sequence"/>
</dbReference>
<evidence type="ECO:0000256" key="8">
    <source>
        <dbReference type="RuleBase" id="RU363041"/>
    </source>
</evidence>
<dbReference type="InterPro" id="IPR052017">
    <property type="entry name" value="TSUP"/>
</dbReference>
<evidence type="ECO:0000256" key="2">
    <source>
        <dbReference type="ARBA" id="ARBA00009142"/>
    </source>
</evidence>
<accession>A0A424YYQ0</accession>
<organism evidence="9 10">
    <name type="scientific">Campylobacter hepaticus</name>
    <dbReference type="NCBI Taxonomy" id="1813019"/>
    <lineage>
        <taxon>Bacteria</taxon>
        <taxon>Pseudomonadati</taxon>
        <taxon>Campylobacterota</taxon>
        <taxon>Epsilonproteobacteria</taxon>
        <taxon>Campylobacterales</taxon>
        <taxon>Campylobacteraceae</taxon>
        <taxon>Campylobacter</taxon>
    </lineage>
</organism>
<comment type="similarity">
    <text evidence="2 8">Belongs to the 4-toluene sulfonate uptake permease (TSUP) (TC 2.A.102) family.</text>
</comment>
<comment type="subcellular location">
    <subcellularLocation>
        <location evidence="1 8">Cell membrane</location>
        <topology evidence="1 8">Multi-pass membrane protein</topology>
    </subcellularLocation>
</comment>
<dbReference type="PANTHER" id="PTHR30269:SF0">
    <property type="entry name" value="MEMBRANE TRANSPORTER PROTEIN YFCA-RELATED"/>
    <property type="match status" value="1"/>
</dbReference>
<dbReference type="PANTHER" id="PTHR30269">
    <property type="entry name" value="TRANSMEMBRANE PROTEIN YFCA"/>
    <property type="match status" value="1"/>
</dbReference>
<evidence type="ECO:0000256" key="4">
    <source>
        <dbReference type="ARBA" id="ARBA00022475"/>
    </source>
</evidence>
<keyword evidence="7 8" id="KW-0472">Membrane</keyword>
<evidence type="ECO:0000256" key="6">
    <source>
        <dbReference type="ARBA" id="ARBA00022989"/>
    </source>
</evidence>
<dbReference type="STRING" id="1813019.A2J15_07280"/>
<evidence type="ECO:0000256" key="1">
    <source>
        <dbReference type="ARBA" id="ARBA00004651"/>
    </source>
</evidence>
<feature type="transmembrane region" description="Helical" evidence="8">
    <location>
        <begin position="102"/>
        <end position="122"/>
    </location>
</feature>
<keyword evidence="4 8" id="KW-1003">Cell membrane</keyword>
<evidence type="ECO:0000256" key="5">
    <source>
        <dbReference type="ARBA" id="ARBA00022692"/>
    </source>
</evidence>
<reference evidence="9 10" key="1">
    <citation type="submission" date="2018-08" db="EMBL/GenBank/DDBJ databases">
        <title>Survival mechanisms of Campylobacter hepaticus identified by genomic analysis and comparative transcriptomic analysis of in vivo and in vitro derived bacteria.</title>
        <authorList>
            <person name="Van T.T.H."/>
            <person name="Moore R.J."/>
        </authorList>
    </citation>
    <scope>NUCLEOTIDE SEQUENCE [LARGE SCALE GENOMIC DNA]</scope>
    <source>
        <strain evidence="9 10">54L</strain>
    </source>
</reference>
<dbReference type="InterPro" id="IPR002781">
    <property type="entry name" value="TM_pro_TauE-like"/>
</dbReference>
<keyword evidence="3" id="KW-0813">Transport</keyword>
<dbReference type="AlphaFoldDB" id="A0A424YYQ0"/>
<evidence type="ECO:0000256" key="3">
    <source>
        <dbReference type="ARBA" id="ARBA00022448"/>
    </source>
</evidence>
<feature type="transmembrane region" description="Helical" evidence="8">
    <location>
        <begin position="74"/>
        <end position="95"/>
    </location>
</feature>
<dbReference type="GO" id="GO:0005886">
    <property type="term" value="C:plasma membrane"/>
    <property type="evidence" value="ECO:0007669"/>
    <property type="project" value="UniProtKB-SubCell"/>
</dbReference>
<evidence type="ECO:0000313" key="10">
    <source>
        <dbReference type="Proteomes" id="UP000286095"/>
    </source>
</evidence>
<feature type="transmembrane region" description="Helical" evidence="8">
    <location>
        <begin position="176"/>
        <end position="193"/>
    </location>
</feature>
<proteinExistence type="inferred from homology"/>
<feature type="transmembrane region" description="Helical" evidence="8">
    <location>
        <begin position="150"/>
        <end position="169"/>
    </location>
</feature>
<dbReference type="Pfam" id="PF01925">
    <property type="entry name" value="TauE"/>
    <property type="match status" value="1"/>
</dbReference>
<sequence length="251" mass="27889">MDLDTIYYFVLFFVALFAGFIDSIVGGGGLITLPALIACGIPTHLSLATNKLQSVFGSFTATLTYFKSTTLAHLAWGIFFTALGAILGTYSVLFIQDEHLKLIILTFLILTFLYTALIPNLGKYEKQAKIKNIKFFHLICGLSLGFYDGFLGPGTGSFWIFACVVFLGFNMKKASINTKILNFTSNIIALIIFSYQYEILWTIGLLMGMGQILGAYLGSKLVLKTKANFIKTLFLTIVGLMILKITWDYFF</sequence>